<feature type="non-terminal residue" evidence="1">
    <location>
        <position position="73"/>
    </location>
</feature>
<reference evidence="1" key="1">
    <citation type="journal article" date="2014" name="Front. Microbiol.">
        <title>High frequency of phylogenetically diverse reductive dehalogenase-homologous genes in deep subseafloor sedimentary metagenomes.</title>
        <authorList>
            <person name="Kawai M."/>
            <person name="Futagami T."/>
            <person name="Toyoda A."/>
            <person name="Takaki Y."/>
            <person name="Nishi S."/>
            <person name="Hori S."/>
            <person name="Arai W."/>
            <person name="Tsubouchi T."/>
            <person name="Morono Y."/>
            <person name="Uchiyama I."/>
            <person name="Ito T."/>
            <person name="Fujiyama A."/>
            <person name="Inagaki F."/>
            <person name="Takami H."/>
        </authorList>
    </citation>
    <scope>NUCLEOTIDE SEQUENCE</scope>
    <source>
        <strain evidence="1">Expedition CK06-06</strain>
    </source>
</reference>
<gene>
    <name evidence="1" type="ORF">S12H4_46789</name>
</gene>
<name>X1UP87_9ZZZZ</name>
<dbReference type="AlphaFoldDB" id="X1UP87"/>
<dbReference type="EMBL" id="BARW01029071">
    <property type="protein sequence ID" value="GAJ05407.1"/>
    <property type="molecule type" value="Genomic_DNA"/>
</dbReference>
<organism evidence="1">
    <name type="scientific">marine sediment metagenome</name>
    <dbReference type="NCBI Taxonomy" id="412755"/>
    <lineage>
        <taxon>unclassified sequences</taxon>
        <taxon>metagenomes</taxon>
        <taxon>ecological metagenomes</taxon>
    </lineage>
</organism>
<evidence type="ECO:0000313" key="1">
    <source>
        <dbReference type="EMBL" id="GAJ05407.1"/>
    </source>
</evidence>
<protein>
    <submittedName>
        <fullName evidence="1">Uncharacterized protein</fullName>
    </submittedName>
</protein>
<accession>X1UP87</accession>
<proteinExistence type="predicted"/>
<comment type="caution">
    <text evidence="1">The sequence shown here is derived from an EMBL/GenBank/DDBJ whole genome shotgun (WGS) entry which is preliminary data.</text>
</comment>
<sequence>MTRVGFSSCIFHEVTGPSLPEMFALFRRAKIRFVDWCHDAEHDIIYTPEEIDEFAELPEVNDLKCEQVHGFET</sequence>